<keyword evidence="1" id="KW-1133">Transmembrane helix</keyword>
<protein>
    <recommendedName>
        <fullName evidence="4">Low temperature requirement A</fullName>
    </recommendedName>
</protein>
<feature type="transmembrane region" description="Helical" evidence="1">
    <location>
        <begin position="187"/>
        <end position="206"/>
    </location>
</feature>
<dbReference type="Pfam" id="PF06772">
    <property type="entry name" value="LtrA"/>
    <property type="match status" value="1"/>
</dbReference>
<dbReference type="Proteomes" id="UP001321760">
    <property type="component" value="Unassembled WGS sequence"/>
</dbReference>
<proteinExistence type="predicted"/>
<dbReference type="PANTHER" id="PTHR42101:SF1">
    <property type="entry name" value="LOW TEMPERATURE REQUIREMENT A"/>
    <property type="match status" value="1"/>
</dbReference>
<evidence type="ECO:0008006" key="4">
    <source>
        <dbReference type="Google" id="ProtNLM"/>
    </source>
</evidence>
<dbReference type="InterPro" id="IPR010640">
    <property type="entry name" value="Low_temperature_requirement_A"/>
</dbReference>
<comment type="caution">
    <text evidence="2">The sequence shown here is derived from an EMBL/GenBank/DDBJ whole genome shotgun (WGS) entry which is preliminary data.</text>
</comment>
<feature type="transmembrane region" description="Helical" evidence="1">
    <location>
        <begin position="218"/>
        <end position="243"/>
    </location>
</feature>
<feature type="transmembrane region" description="Helical" evidence="1">
    <location>
        <begin position="95"/>
        <end position="118"/>
    </location>
</feature>
<dbReference type="AlphaFoldDB" id="A0AAV9GUU1"/>
<evidence type="ECO:0000256" key="1">
    <source>
        <dbReference type="SAM" id="Phobius"/>
    </source>
</evidence>
<feature type="transmembrane region" description="Helical" evidence="1">
    <location>
        <begin position="156"/>
        <end position="175"/>
    </location>
</feature>
<dbReference type="EMBL" id="MU865928">
    <property type="protein sequence ID" value="KAK4451415.1"/>
    <property type="molecule type" value="Genomic_DNA"/>
</dbReference>
<feature type="transmembrane region" description="Helical" evidence="1">
    <location>
        <begin position="528"/>
        <end position="546"/>
    </location>
</feature>
<name>A0AAV9GUU1_9PEZI</name>
<gene>
    <name evidence="2" type="ORF">QBC34DRAFT_55026</name>
</gene>
<reference evidence="2" key="2">
    <citation type="submission" date="2023-05" db="EMBL/GenBank/DDBJ databases">
        <authorList>
            <consortium name="Lawrence Berkeley National Laboratory"/>
            <person name="Steindorff A."/>
            <person name="Hensen N."/>
            <person name="Bonometti L."/>
            <person name="Westerberg I."/>
            <person name="Brannstrom I.O."/>
            <person name="Guillou S."/>
            <person name="Cros-Aarteil S."/>
            <person name="Calhoun S."/>
            <person name="Haridas S."/>
            <person name="Kuo A."/>
            <person name="Mondo S."/>
            <person name="Pangilinan J."/>
            <person name="Riley R."/>
            <person name="Labutti K."/>
            <person name="Andreopoulos B."/>
            <person name="Lipzen A."/>
            <person name="Chen C."/>
            <person name="Yanf M."/>
            <person name="Daum C."/>
            <person name="Ng V."/>
            <person name="Clum A."/>
            <person name="Ohm R."/>
            <person name="Martin F."/>
            <person name="Silar P."/>
            <person name="Natvig D."/>
            <person name="Lalanne C."/>
            <person name="Gautier V."/>
            <person name="Ament-Velasquez S.L."/>
            <person name="Kruys A."/>
            <person name="Hutchinson M.I."/>
            <person name="Powell A.J."/>
            <person name="Barry K."/>
            <person name="Miller A.N."/>
            <person name="Grigoriev I.V."/>
            <person name="Debuchy R."/>
            <person name="Gladieux P."/>
            <person name="Thoren M.H."/>
            <person name="Johannesson H."/>
        </authorList>
    </citation>
    <scope>NUCLEOTIDE SEQUENCE</scope>
    <source>
        <strain evidence="2">PSN243</strain>
    </source>
</reference>
<feature type="transmembrane region" description="Helical" evidence="1">
    <location>
        <begin position="558"/>
        <end position="577"/>
    </location>
</feature>
<sequence length="672" mass="73676">MAKDTYVEEPLPLFGEKTPDPASVIGDQEKNSTLATHVASVGSAAQTKTQDEAVSGGVLADPHNLMLLYDLFFAANLTSFSNIHETTSSERLVAYVGYFLVLWLLWLNVILFDVRFVVDSVAERVLRAIHLGAMVGVSVVAPQYNPAKQVKGTFQAFSIVLMVARVVLSAQYGLATLRQPKAARTGLMVMAATHFAAALVYLGITFRFTDSTNSRVFVAWYILGFVETVIIFVVSFKFTGLSFRKSVLPERTKTATLLILGEGVIVVAEHVSTVVKNVNSWTPQTVGVLTATVALIYIIFQIYFDWAWPAARFMSSEPFLYVWSLFHLPFHICLVLVMEGATQFVVWWKIVEMIYYVSNEFHGAYETAIASAGGSSIAQTMVQTLNATIETIWQHYPPDLYVTHYHKEELLLDLKGIDDSHWVGFPSAAEVETGIALNPEFKSFVEDFRALKVTVLNSLLKSFNIEEIQDDGWRDHPSTYQEHAYEAAATRFNLVYIYVFCLAGAALVIMSLLHVISRMNTRATPMQTITTGVNIMLGVGLMLLSAMSRFESHAKFAMTPWIIPSICLVYFGALLLVHCARYFKLEGGEGAEEGKTAGSVTPPVQQAPGQVQEVQNGAAATGVDVNGVKPVVAETVAAVPAPVTPVPAEISVRPQEAAPQLVVPGIGRNTTV</sequence>
<dbReference type="PANTHER" id="PTHR42101">
    <property type="entry name" value="CHROMOSOME 16, WHOLE GENOME SHOTGUN SEQUENCE"/>
    <property type="match status" value="1"/>
</dbReference>
<feature type="transmembrane region" description="Helical" evidence="1">
    <location>
        <begin position="495"/>
        <end position="516"/>
    </location>
</feature>
<evidence type="ECO:0000313" key="3">
    <source>
        <dbReference type="Proteomes" id="UP001321760"/>
    </source>
</evidence>
<evidence type="ECO:0000313" key="2">
    <source>
        <dbReference type="EMBL" id="KAK4451415.1"/>
    </source>
</evidence>
<reference evidence="2" key="1">
    <citation type="journal article" date="2023" name="Mol. Phylogenet. Evol.">
        <title>Genome-scale phylogeny and comparative genomics of the fungal order Sordariales.</title>
        <authorList>
            <person name="Hensen N."/>
            <person name="Bonometti L."/>
            <person name="Westerberg I."/>
            <person name="Brannstrom I.O."/>
            <person name="Guillou S."/>
            <person name="Cros-Aarteil S."/>
            <person name="Calhoun S."/>
            <person name="Haridas S."/>
            <person name="Kuo A."/>
            <person name="Mondo S."/>
            <person name="Pangilinan J."/>
            <person name="Riley R."/>
            <person name="LaButti K."/>
            <person name="Andreopoulos B."/>
            <person name="Lipzen A."/>
            <person name="Chen C."/>
            <person name="Yan M."/>
            <person name="Daum C."/>
            <person name="Ng V."/>
            <person name="Clum A."/>
            <person name="Steindorff A."/>
            <person name="Ohm R.A."/>
            <person name="Martin F."/>
            <person name="Silar P."/>
            <person name="Natvig D.O."/>
            <person name="Lalanne C."/>
            <person name="Gautier V."/>
            <person name="Ament-Velasquez S.L."/>
            <person name="Kruys A."/>
            <person name="Hutchinson M.I."/>
            <person name="Powell A.J."/>
            <person name="Barry K."/>
            <person name="Miller A.N."/>
            <person name="Grigoriev I.V."/>
            <person name="Debuchy R."/>
            <person name="Gladieux P."/>
            <person name="Hiltunen Thoren M."/>
            <person name="Johannesson H."/>
        </authorList>
    </citation>
    <scope>NUCLEOTIDE SEQUENCE</scope>
    <source>
        <strain evidence="2">PSN243</strain>
    </source>
</reference>
<keyword evidence="3" id="KW-1185">Reference proteome</keyword>
<keyword evidence="1" id="KW-0472">Membrane</keyword>
<feature type="transmembrane region" description="Helical" evidence="1">
    <location>
        <begin position="287"/>
        <end position="308"/>
    </location>
</feature>
<accession>A0AAV9GUU1</accession>
<keyword evidence="1" id="KW-0812">Transmembrane</keyword>
<organism evidence="2 3">
    <name type="scientific">Podospora aff. communis PSN243</name>
    <dbReference type="NCBI Taxonomy" id="3040156"/>
    <lineage>
        <taxon>Eukaryota</taxon>
        <taxon>Fungi</taxon>
        <taxon>Dikarya</taxon>
        <taxon>Ascomycota</taxon>
        <taxon>Pezizomycotina</taxon>
        <taxon>Sordariomycetes</taxon>
        <taxon>Sordariomycetidae</taxon>
        <taxon>Sordariales</taxon>
        <taxon>Podosporaceae</taxon>
        <taxon>Podospora</taxon>
    </lineage>
</organism>
<feature type="transmembrane region" description="Helical" evidence="1">
    <location>
        <begin position="320"/>
        <end position="338"/>
    </location>
</feature>